<dbReference type="InterPro" id="IPR029063">
    <property type="entry name" value="SAM-dependent_MTases_sf"/>
</dbReference>
<dbReference type="Proteomes" id="UP000241899">
    <property type="component" value="Unassembled WGS sequence"/>
</dbReference>
<sequence>MANAWDARFAGAQYHYGTEPAAFVARSLWRIAPGARVLSVAEGEGRNAVCLAGQGARVTAVDGSAVALAKARDLATARGVTIATELADLAQWRWPQAEYDAVLAVFIQFAPPALRAAIFAGMAQALRPGGLLLVHGFATRQPGYGTGGPGQLDQLYTLDLLHAAFPRWVVLHQADYDADLDEGEGHRGRAALIDFVARKP</sequence>
<reference evidence="3 4" key="1">
    <citation type="submission" date="2018-03" db="EMBL/GenBank/DDBJ databases">
        <title>Rhodobacter veldkampii.</title>
        <authorList>
            <person name="Meyer T.E."/>
            <person name="Miller S."/>
            <person name="Lodha T."/>
            <person name="Gandham S."/>
            <person name="Chintalapati S."/>
            <person name="Chintalapati V.R."/>
        </authorList>
    </citation>
    <scope>NUCLEOTIDE SEQUENCE [LARGE SCALE GENOMIC DNA]</scope>
    <source>
        <strain evidence="3 4">DSM 11550</strain>
    </source>
</reference>
<dbReference type="PANTHER" id="PTHR43861:SF3">
    <property type="entry name" value="PUTATIVE (AFU_ORTHOLOGUE AFUA_2G14390)-RELATED"/>
    <property type="match status" value="1"/>
</dbReference>
<dbReference type="GO" id="GO:0008168">
    <property type="term" value="F:methyltransferase activity"/>
    <property type="evidence" value="ECO:0007669"/>
    <property type="project" value="UniProtKB-KW"/>
</dbReference>
<dbReference type="InterPro" id="IPR041698">
    <property type="entry name" value="Methyltransf_25"/>
</dbReference>
<dbReference type="SUPFAM" id="SSF53335">
    <property type="entry name" value="S-adenosyl-L-methionine-dependent methyltransferases"/>
    <property type="match status" value="1"/>
</dbReference>
<evidence type="ECO:0000313" key="3">
    <source>
        <dbReference type="EMBL" id="PTE18465.1"/>
    </source>
</evidence>
<proteinExistence type="predicted"/>
<dbReference type="GO" id="GO:0032259">
    <property type="term" value="P:methylation"/>
    <property type="evidence" value="ECO:0007669"/>
    <property type="project" value="UniProtKB-KW"/>
</dbReference>
<dbReference type="EMBL" id="PZKF01000007">
    <property type="protein sequence ID" value="PTE18465.1"/>
    <property type="molecule type" value="Genomic_DNA"/>
</dbReference>
<dbReference type="CDD" id="cd02440">
    <property type="entry name" value="AdoMet_MTases"/>
    <property type="match status" value="1"/>
</dbReference>
<evidence type="ECO:0000256" key="1">
    <source>
        <dbReference type="ARBA" id="ARBA00022679"/>
    </source>
</evidence>
<dbReference type="Gene3D" id="3.40.50.150">
    <property type="entry name" value="Vaccinia Virus protein VP39"/>
    <property type="match status" value="1"/>
</dbReference>
<comment type="caution">
    <text evidence="3">The sequence shown here is derived from an EMBL/GenBank/DDBJ whole genome shotgun (WGS) entry which is preliminary data.</text>
</comment>
<evidence type="ECO:0000259" key="2">
    <source>
        <dbReference type="Pfam" id="PF13649"/>
    </source>
</evidence>
<organism evidence="3 4">
    <name type="scientific">Phaeovulum veldkampii DSM 11550</name>
    <dbReference type="NCBI Taxonomy" id="1185920"/>
    <lineage>
        <taxon>Bacteria</taxon>
        <taxon>Pseudomonadati</taxon>
        <taxon>Pseudomonadota</taxon>
        <taxon>Alphaproteobacteria</taxon>
        <taxon>Rhodobacterales</taxon>
        <taxon>Paracoccaceae</taxon>
        <taxon>Phaeovulum</taxon>
    </lineage>
</organism>
<evidence type="ECO:0000313" key="4">
    <source>
        <dbReference type="Proteomes" id="UP000241899"/>
    </source>
</evidence>
<dbReference type="PANTHER" id="PTHR43861">
    <property type="entry name" value="TRANS-ACONITATE 2-METHYLTRANSFERASE-RELATED"/>
    <property type="match status" value="1"/>
</dbReference>
<keyword evidence="1 3" id="KW-0808">Transferase</keyword>
<feature type="domain" description="Methyltransferase" evidence="2">
    <location>
        <begin position="37"/>
        <end position="130"/>
    </location>
</feature>
<dbReference type="RefSeq" id="WP_107324211.1">
    <property type="nucleotide sequence ID" value="NZ_NHSP01000039.1"/>
</dbReference>
<gene>
    <name evidence="3" type="ORF">C5F46_04755</name>
</gene>
<dbReference type="Pfam" id="PF13649">
    <property type="entry name" value="Methyltransf_25"/>
    <property type="match status" value="1"/>
</dbReference>
<keyword evidence="3" id="KW-0489">Methyltransferase</keyword>
<name>A0A2T4JKP0_9RHOB</name>
<accession>A0A2T4JKP0</accession>
<dbReference type="AlphaFoldDB" id="A0A2T4JKP0"/>
<protein>
    <submittedName>
        <fullName evidence="3">SAM-dependent methyltransferase</fullName>
    </submittedName>
</protein>
<keyword evidence="4" id="KW-1185">Reference proteome</keyword>
<dbReference type="OrthoDB" id="9786503at2"/>